<gene>
    <name evidence="7" type="ORF">BDV34DRAFT_184279</name>
</gene>
<sequence length="180" mass="19689">MAGSGRTSDALSILSLCIHVIQCGSAIVVLGITAWAVQHTKTTTVIYSLVIAVLTPVVYGIALIISCLARRRRGNFLPVLAFDIAFSYLWLTAFIFLARDFNHIGCRVLLWNGETVCSRKYAAEAFSFIAFILTLVSFLVEFAFMYAAKGDTHAGEIREVGDNDDLGALSRNLRHVGVMP</sequence>
<name>A0A5N6E2N3_ASPPA</name>
<feature type="transmembrane region" description="Helical" evidence="5">
    <location>
        <begin position="44"/>
        <end position="69"/>
    </location>
</feature>
<dbReference type="Pfam" id="PF01284">
    <property type="entry name" value="MARVEL"/>
    <property type="match status" value="1"/>
</dbReference>
<proteinExistence type="predicted"/>
<evidence type="ECO:0000256" key="3">
    <source>
        <dbReference type="ARBA" id="ARBA00022989"/>
    </source>
</evidence>
<evidence type="ECO:0000256" key="4">
    <source>
        <dbReference type="ARBA" id="ARBA00023136"/>
    </source>
</evidence>
<evidence type="ECO:0000256" key="5">
    <source>
        <dbReference type="SAM" id="Phobius"/>
    </source>
</evidence>
<feature type="transmembrane region" description="Helical" evidence="5">
    <location>
        <begin position="76"/>
        <end position="98"/>
    </location>
</feature>
<reference evidence="7 8" key="1">
    <citation type="submission" date="2019-04" db="EMBL/GenBank/DDBJ databases">
        <title>Fungal friends and foes A comparative genomics study of 23 Aspergillus species from section Flavi.</title>
        <authorList>
            <consortium name="DOE Joint Genome Institute"/>
            <person name="Kjaerbolling I."/>
            <person name="Vesth T.C."/>
            <person name="Frisvad J.C."/>
            <person name="Nybo J.L."/>
            <person name="Theobald S."/>
            <person name="Kildgaard S."/>
            <person name="Petersen T.I."/>
            <person name="Kuo A."/>
            <person name="Sato A."/>
            <person name="Lyhne E.K."/>
            <person name="Kogle M.E."/>
            <person name="Wiebenga A."/>
            <person name="Kun R.S."/>
            <person name="Lubbers R.J."/>
            <person name="Makela M.R."/>
            <person name="Barry K."/>
            <person name="Chovatia M."/>
            <person name="Clum A."/>
            <person name="Daum C."/>
            <person name="Haridas S."/>
            <person name="He G."/>
            <person name="LaButti K."/>
            <person name="Lipzen A."/>
            <person name="Mondo S."/>
            <person name="Pangilinan J."/>
            <person name="Riley R."/>
            <person name="Salamov A."/>
            <person name="Simmons B.A."/>
            <person name="Magnuson J.K."/>
            <person name="Henrissat B."/>
            <person name="Mortensen U.H."/>
            <person name="Larsen T.O."/>
            <person name="De vries R.P."/>
            <person name="Grigoriev I.V."/>
            <person name="Machida M."/>
            <person name="Baker S.E."/>
            <person name="Andersen M.R."/>
        </authorList>
    </citation>
    <scope>NUCLEOTIDE SEQUENCE [LARGE SCALE GENOMIC DNA]</scope>
    <source>
        <strain evidence="7 8">CBS 117618</strain>
    </source>
</reference>
<dbReference type="InterPro" id="IPR008253">
    <property type="entry name" value="Marvel"/>
</dbReference>
<evidence type="ECO:0000259" key="6">
    <source>
        <dbReference type="Pfam" id="PF01284"/>
    </source>
</evidence>
<evidence type="ECO:0000256" key="2">
    <source>
        <dbReference type="ARBA" id="ARBA00022692"/>
    </source>
</evidence>
<feature type="domain" description="MARVEL" evidence="6">
    <location>
        <begin position="15"/>
        <end position="139"/>
    </location>
</feature>
<keyword evidence="3 5" id="KW-1133">Transmembrane helix</keyword>
<evidence type="ECO:0000256" key="1">
    <source>
        <dbReference type="ARBA" id="ARBA00004141"/>
    </source>
</evidence>
<dbReference type="PANTHER" id="PTHR39608">
    <property type="entry name" value="INTEGRAL MEMBRANE PROTEIN (AFU_ORTHOLOGUE AFUA_5G08640)"/>
    <property type="match status" value="1"/>
</dbReference>
<keyword evidence="8" id="KW-1185">Reference proteome</keyword>
<dbReference type="PANTHER" id="PTHR39608:SF2">
    <property type="entry name" value="MARVEL DOMAIN-CONTAINING PROTEIN"/>
    <property type="match status" value="1"/>
</dbReference>
<keyword evidence="4 5" id="KW-0472">Membrane</keyword>
<evidence type="ECO:0000313" key="8">
    <source>
        <dbReference type="Proteomes" id="UP000326532"/>
    </source>
</evidence>
<protein>
    <recommendedName>
        <fullName evidence="6">MARVEL domain-containing protein</fullName>
    </recommendedName>
</protein>
<dbReference type="EMBL" id="ML734937">
    <property type="protein sequence ID" value="KAB8211782.1"/>
    <property type="molecule type" value="Genomic_DNA"/>
</dbReference>
<dbReference type="VEuPathDB" id="FungiDB:BDV34DRAFT_184279"/>
<feature type="transmembrane region" description="Helical" evidence="5">
    <location>
        <begin position="125"/>
        <end position="148"/>
    </location>
</feature>
<dbReference type="AlphaFoldDB" id="A0A5N6E2N3"/>
<organism evidence="7 8">
    <name type="scientific">Aspergillus parasiticus</name>
    <dbReference type="NCBI Taxonomy" id="5067"/>
    <lineage>
        <taxon>Eukaryota</taxon>
        <taxon>Fungi</taxon>
        <taxon>Dikarya</taxon>
        <taxon>Ascomycota</taxon>
        <taxon>Pezizomycotina</taxon>
        <taxon>Eurotiomycetes</taxon>
        <taxon>Eurotiomycetidae</taxon>
        <taxon>Eurotiales</taxon>
        <taxon>Aspergillaceae</taxon>
        <taxon>Aspergillus</taxon>
        <taxon>Aspergillus subgen. Circumdati</taxon>
    </lineage>
</organism>
<feature type="transmembrane region" description="Helical" evidence="5">
    <location>
        <begin position="12"/>
        <end position="38"/>
    </location>
</feature>
<dbReference type="OMA" id="HIGQENC"/>
<dbReference type="GO" id="GO:0016020">
    <property type="term" value="C:membrane"/>
    <property type="evidence" value="ECO:0007669"/>
    <property type="project" value="UniProtKB-SubCell"/>
</dbReference>
<evidence type="ECO:0000313" key="7">
    <source>
        <dbReference type="EMBL" id="KAB8211782.1"/>
    </source>
</evidence>
<comment type="subcellular location">
    <subcellularLocation>
        <location evidence="1">Membrane</location>
        <topology evidence="1">Multi-pass membrane protein</topology>
    </subcellularLocation>
</comment>
<accession>A0A5N6E2N3</accession>
<keyword evidence="2 5" id="KW-0812">Transmembrane</keyword>
<dbReference type="Proteomes" id="UP000326532">
    <property type="component" value="Unassembled WGS sequence"/>
</dbReference>